<feature type="compositionally biased region" description="Low complexity" evidence="1">
    <location>
        <begin position="91"/>
        <end position="123"/>
    </location>
</feature>
<dbReference type="OrthoDB" id="1060854at2759"/>
<evidence type="ECO:0000313" key="2">
    <source>
        <dbReference type="EMBL" id="KAF9578414.1"/>
    </source>
</evidence>
<dbReference type="GO" id="GO:0019901">
    <property type="term" value="F:protein kinase binding"/>
    <property type="evidence" value="ECO:0007669"/>
    <property type="project" value="InterPro"/>
</dbReference>
<dbReference type="GO" id="GO:0000307">
    <property type="term" value="C:cyclin-dependent protein kinase holoenzyme complex"/>
    <property type="evidence" value="ECO:0007669"/>
    <property type="project" value="TreeGrafter"/>
</dbReference>
<name>A0A9P6FNB6_9FUNG</name>
<dbReference type="EMBL" id="JAABOA010003678">
    <property type="protein sequence ID" value="KAF9578414.1"/>
    <property type="molecule type" value="Genomic_DNA"/>
</dbReference>
<feature type="region of interest" description="Disordered" evidence="1">
    <location>
        <begin position="259"/>
        <end position="350"/>
    </location>
</feature>
<reference evidence="2" key="1">
    <citation type="journal article" date="2020" name="Fungal Divers.">
        <title>Resolving the Mortierellaceae phylogeny through synthesis of multi-gene phylogenetics and phylogenomics.</title>
        <authorList>
            <person name="Vandepol N."/>
            <person name="Liber J."/>
            <person name="Desiro A."/>
            <person name="Na H."/>
            <person name="Kennedy M."/>
            <person name="Barry K."/>
            <person name="Grigoriev I.V."/>
            <person name="Miller A.N."/>
            <person name="O'Donnell K."/>
            <person name="Stajich J.E."/>
            <person name="Bonito G."/>
        </authorList>
    </citation>
    <scope>NUCLEOTIDE SEQUENCE</scope>
    <source>
        <strain evidence="2">KOD1015</strain>
    </source>
</reference>
<dbReference type="PANTHER" id="PTHR15615:SF94">
    <property type="entry name" value="PHO85 CYCLIN-6-RELATED"/>
    <property type="match status" value="1"/>
</dbReference>
<feature type="compositionally biased region" description="Low complexity" evidence="1">
    <location>
        <begin position="62"/>
        <end position="75"/>
    </location>
</feature>
<sequence length="451" mass="48148">MQQHYPQFQQHCSRRTAQPSQPSSFVAALSEPSWSSTHGAPMPSYTAPSVAHPPVAFVSTVSTSSSTPLASKTTTPSPPPTPQHCQRHSKTSSTSSTASCASCFSSSSSCHSARTRTNTSSNSDVAIAPMTTPVATALPMLEFDIIHHPVKDTLLVVSSLVSTLVHVNDQQYNPLTDPITLFHSRAVPRISIEAYLLRILQYIPFTNEVLLNVLVYLDRIGGLEGMQLQRLQFQQQKEHIPVDLPRPQTTRYAREDALSTRTAISSDTDANQSYASAGHTCTPRAASASHSPRSTTCSSTASASSLPSSSTAHVATAPSPALSTSTLSTSSTISSHSGYSTAATTSSSTTTMTTLTVDTAESANSDAIPPMVPKRVREEGEHVDRDANLRHPLQPKRPKVSSPPTSTGPTAADTPATVPVGFNIHRLLITCLMVASKFTSDLFYSNARYAK</sequence>
<organism evidence="2 3">
    <name type="scientific">Lunasporangiospora selenospora</name>
    <dbReference type="NCBI Taxonomy" id="979761"/>
    <lineage>
        <taxon>Eukaryota</taxon>
        <taxon>Fungi</taxon>
        <taxon>Fungi incertae sedis</taxon>
        <taxon>Mucoromycota</taxon>
        <taxon>Mortierellomycotina</taxon>
        <taxon>Mortierellomycetes</taxon>
        <taxon>Mortierellales</taxon>
        <taxon>Mortierellaceae</taxon>
        <taxon>Lunasporangiospora</taxon>
    </lineage>
</organism>
<feature type="compositionally biased region" description="Low complexity" evidence="1">
    <location>
        <begin position="282"/>
        <end position="350"/>
    </location>
</feature>
<feature type="non-terminal residue" evidence="2">
    <location>
        <position position="1"/>
    </location>
</feature>
<gene>
    <name evidence="2" type="ORF">BGW38_005785</name>
</gene>
<feature type="compositionally biased region" description="Basic and acidic residues" evidence="1">
    <location>
        <begin position="378"/>
        <end position="389"/>
    </location>
</feature>
<dbReference type="GO" id="GO:0016538">
    <property type="term" value="F:cyclin-dependent protein serine/threonine kinase regulator activity"/>
    <property type="evidence" value="ECO:0007669"/>
    <property type="project" value="TreeGrafter"/>
</dbReference>
<feature type="region of interest" description="Disordered" evidence="1">
    <location>
        <begin position="62"/>
        <end position="124"/>
    </location>
</feature>
<dbReference type="Proteomes" id="UP000780801">
    <property type="component" value="Unassembled WGS sequence"/>
</dbReference>
<dbReference type="Pfam" id="PF08613">
    <property type="entry name" value="Cyclin"/>
    <property type="match status" value="2"/>
</dbReference>
<feature type="compositionally biased region" description="Polar residues" evidence="1">
    <location>
        <begin position="1"/>
        <end position="24"/>
    </location>
</feature>
<evidence type="ECO:0000256" key="1">
    <source>
        <dbReference type="SAM" id="MobiDB-lite"/>
    </source>
</evidence>
<feature type="compositionally biased region" description="Polar residues" evidence="1">
    <location>
        <begin position="259"/>
        <end position="275"/>
    </location>
</feature>
<dbReference type="AlphaFoldDB" id="A0A9P6FNB6"/>
<protein>
    <submittedName>
        <fullName evidence="2">Uncharacterized protein</fullName>
    </submittedName>
</protein>
<dbReference type="InterPro" id="IPR013922">
    <property type="entry name" value="Cyclin_PHO80-like"/>
</dbReference>
<keyword evidence="3" id="KW-1185">Reference proteome</keyword>
<evidence type="ECO:0000313" key="3">
    <source>
        <dbReference type="Proteomes" id="UP000780801"/>
    </source>
</evidence>
<dbReference type="GO" id="GO:0005634">
    <property type="term" value="C:nucleus"/>
    <property type="evidence" value="ECO:0007669"/>
    <property type="project" value="TreeGrafter"/>
</dbReference>
<feature type="region of interest" description="Disordered" evidence="1">
    <location>
        <begin position="1"/>
        <end position="41"/>
    </location>
</feature>
<dbReference type="PANTHER" id="PTHR15615">
    <property type="match status" value="1"/>
</dbReference>
<feature type="region of interest" description="Disordered" evidence="1">
    <location>
        <begin position="378"/>
        <end position="414"/>
    </location>
</feature>
<dbReference type="Gene3D" id="1.10.472.10">
    <property type="entry name" value="Cyclin-like"/>
    <property type="match status" value="2"/>
</dbReference>
<comment type="caution">
    <text evidence="2">The sequence shown here is derived from an EMBL/GenBank/DDBJ whole genome shotgun (WGS) entry which is preliminary data.</text>
</comment>
<accession>A0A9P6FNB6</accession>
<proteinExistence type="predicted"/>